<dbReference type="FunFam" id="3.30.565.10:FF:000023">
    <property type="entry name" value="PAS domain-containing sensor histidine kinase"/>
    <property type="match status" value="1"/>
</dbReference>
<dbReference type="PANTHER" id="PTHR45436">
    <property type="entry name" value="SENSOR HISTIDINE KINASE YKOH"/>
    <property type="match status" value="1"/>
</dbReference>
<keyword evidence="5" id="KW-1003">Cell membrane</keyword>
<dbReference type="GO" id="GO:0045121">
    <property type="term" value="C:membrane raft"/>
    <property type="evidence" value="ECO:0007669"/>
    <property type="project" value="UniProtKB-SubCell"/>
</dbReference>
<dbReference type="Proteomes" id="UP000017048">
    <property type="component" value="Unassembled WGS sequence"/>
</dbReference>
<keyword evidence="12 15" id="KW-1133">Transmembrane helix</keyword>
<dbReference type="CDD" id="cd00075">
    <property type="entry name" value="HATPase"/>
    <property type="match status" value="1"/>
</dbReference>
<dbReference type="PROSITE" id="PS50109">
    <property type="entry name" value="HIS_KIN"/>
    <property type="match status" value="1"/>
</dbReference>
<dbReference type="PROSITE" id="PS50885">
    <property type="entry name" value="HAMP"/>
    <property type="match status" value="1"/>
</dbReference>
<evidence type="ECO:0000256" key="6">
    <source>
        <dbReference type="ARBA" id="ARBA00022553"/>
    </source>
</evidence>
<dbReference type="GO" id="GO:0005886">
    <property type="term" value="C:plasma membrane"/>
    <property type="evidence" value="ECO:0007669"/>
    <property type="project" value="UniProtKB-SubCell"/>
</dbReference>
<evidence type="ECO:0000256" key="13">
    <source>
        <dbReference type="ARBA" id="ARBA00023012"/>
    </source>
</evidence>
<evidence type="ECO:0000313" key="18">
    <source>
        <dbReference type="EMBL" id="GAD82797.1"/>
    </source>
</evidence>
<dbReference type="InterPro" id="IPR005467">
    <property type="entry name" value="His_kinase_dom"/>
</dbReference>
<dbReference type="GeneID" id="91514898"/>
<sequence>MSARARIARRLAAIPLRVTLVLMLVAMAGFGLVASGFVVTKAMENSLQNRTDQQLTDAAVDWERRVGLPAPTLPLPAPDRQPPGRYYLKAESADGARTVTLDNVFGTDATPDLPDPPALQPVTVGSLGDSTEQWRVLTVTGHRASATVAWPLTENIETVRNLVVLQLVVGAIVLVALAVAAYFVVRGSLAPLRRVEATAAAIAEGQLHRRVPVRGTDTEVDRLSRSLNSMLTQIQQAFAATEASESAARESEARMRRFVADASHELRTPLTTIRGFAELYRQGATGDPAMFMHRIEHEAQRMGLLVEDLLMLARLDAQRPVDLKPVDLLALAGDAVHSARAVEAAAGEHRPISLEIAEGTGTLEILGDDHRLRQILTNLLNNARTHTPDGTAITVRLTPAADEVRLEVADTGPGLSPEESARIFERFYRTDTSRTRSSGGTGLGLSIVAALVAAHAGTVEVTPTPGGGATFVVRLPRDDRGPA</sequence>
<dbReference type="InterPro" id="IPR004358">
    <property type="entry name" value="Sig_transdc_His_kin-like_C"/>
</dbReference>
<dbReference type="AlphaFoldDB" id="U5E3M6"/>
<evidence type="ECO:0000256" key="4">
    <source>
        <dbReference type="ARBA" id="ARBA00012438"/>
    </source>
</evidence>
<dbReference type="SMART" id="SM00304">
    <property type="entry name" value="HAMP"/>
    <property type="match status" value="1"/>
</dbReference>
<keyword evidence="11" id="KW-0067">ATP-binding</keyword>
<evidence type="ECO:0000256" key="2">
    <source>
        <dbReference type="ARBA" id="ARBA00004236"/>
    </source>
</evidence>
<dbReference type="FunFam" id="1.10.287.130:FF:000001">
    <property type="entry name" value="Two-component sensor histidine kinase"/>
    <property type="match status" value="1"/>
</dbReference>
<dbReference type="SUPFAM" id="SSF158472">
    <property type="entry name" value="HAMP domain-like"/>
    <property type="match status" value="1"/>
</dbReference>
<comment type="catalytic activity">
    <reaction evidence="1">
        <text>ATP + protein L-histidine = ADP + protein N-phospho-L-histidine.</text>
        <dbReference type="EC" id="2.7.13.3"/>
    </reaction>
</comment>
<dbReference type="InterPro" id="IPR003660">
    <property type="entry name" value="HAMP_dom"/>
</dbReference>
<keyword evidence="13" id="KW-0902">Two-component regulatory system</keyword>
<dbReference type="GO" id="GO:0005524">
    <property type="term" value="F:ATP binding"/>
    <property type="evidence" value="ECO:0007669"/>
    <property type="project" value="UniProtKB-KW"/>
</dbReference>
<dbReference type="Pfam" id="PF00512">
    <property type="entry name" value="HisKA"/>
    <property type="match status" value="1"/>
</dbReference>
<name>U5E3M6_NOCAS</name>
<gene>
    <name evidence="18" type="primary">phoR</name>
    <name evidence="18" type="ORF">NCAST_13_00710</name>
</gene>
<dbReference type="PANTHER" id="PTHR45436:SF5">
    <property type="entry name" value="SENSOR HISTIDINE KINASE TRCS"/>
    <property type="match status" value="1"/>
</dbReference>
<dbReference type="EMBL" id="BAFO02000013">
    <property type="protein sequence ID" value="GAD82797.1"/>
    <property type="molecule type" value="Genomic_DNA"/>
</dbReference>
<dbReference type="InterPro" id="IPR050428">
    <property type="entry name" value="TCS_sensor_his_kinase"/>
</dbReference>
<evidence type="ECO:0000256" key="14">
    <source>
        <dbReference type="ARBA" id="ARBA00023136"/>
    </source>
</evidence>
<reference evidence="18 19" key="1">
    <citation type="journal article" date="2014" name="BMC Genomics">
        <title>Genome based analysis of type-I polyketide synthase and nonribosomal peptide synthetase gene clusters in seven strains of five representative Nocardia species.</title>
        <authorList>
            <person name="Komaki H."/>
            <person name="Ichikawa N."/>
            <person name="Hosoyama A."/>
            <person name="Takahashi-Nakaguchi A."/>
            <person name="Matsuzawa T."/>
            <person name="Suzuki K."/>
            <person name="Fujita N."/>
            <person name="Gonoi T."/>
        </authorList>
    </citation>
    <scope>NUCLEOTIDE SEQUENCE [LARGE SCALE GENOMIC DNA]</scope>
    <source>
        <strain evidence="18 19">NBRC 15531</strain>
    </source>
</reference>
<comment type="caution">
    <text evidence="18">The sequence shown here is derived from an EMBL/GenBank/DDBJ whole genome shotgun (WGS) entry which is preliminary data.</text>
</comment>
<dbReference type="GO" id="GO:0000155">
    <property type="term" value="F:phosphorelay sensor kinase activity"/>
    <property type="evidence" value="ECO:0007669"/>
    <property type="project" value="InterPro"/>
</dbReference>
<comment type="subcellular location">
    <subcellularLocation>
        <location evidence="2">Cell membrane</location>
    </subcellularLocation>
    <subcellularLocation>
        <location evidence="3">Membrane raft</location>
        <topology evidence="3">Multi-pass membrane protein</topology>
    </subcellularLocation>
</comment>
<dbReference type="STRING" id="1824.SAMN05444423_103648"/>
<keyword evidence="19" id="KW-1185">Reference proteome</keyword>
<proteinExistence type="predicted"/>
<dbReference type="InterPro" id="IPR036890">
    <property type="entry name" value="HATPase_C_sf"/>
</dbReference>
<dbReference type="CDD" id="cd00082">
    <property type="entry name" value="HisKA"/>
    <property type="match status" value="1"/>
</dbReference>
<dbReference type="InterPro" id="IPR003594">
    <property type="entry name" value="HATPase_dom"/>
</dbReference>
<keyword evidence="9" id="KW-0547">Nucleotide-binding</keyword>
<dbReference type="SUPFAM" id="SSF47384">
    <property type="entry name" value="Homodimeric domain of signal transducing histidine kinase"/>
    <property type="match status" value="1"/>
</dbReference>
<dbReference type="InterPro" id="IPR036097">
    <property type="entry name" value="HisK_dim/P_sf"/>
</dbReference>
<dbReference type="Pfam" id="PF02518">
    <property type="entry name" value="HATPase_c"/>
    <property type="match status" value="1"/>
</dbReference>
<dbReference type="SUPFAM" id="SSF55874">
    <property type="entry name" value="ATPase domain of HSP90 chaperone/DNA topoisomerase II/histidine kinase"/>
    <property type="match status" value="1"/>
</dbReference>
<evidence type="ECO:0000256" key="7">
    <source>
        <dbReference type="ARBA" id="ARBA00022679"/>
    </source>
</evidence>
<keyword evidence="10 18" id="KW-0418">Kinase</keyword>
<evidence type="ECO:0000313" key="19">
    <source>
        <dbReference type="Proteomes" id="UP000017048"/>
    </source>
</evidence>
<dbReference type="InterPro" id="IPR003661">
    <property type="entry name" value="HisK_dim/P_dom"/>
</dbReference>
<dbReference type="RefSeq" id="WP_019044792.1">
    <property type="nucleotide sequence ID" value="NZ_BAFO02000013.1"/>
</dbReference>
<protein>
    <recommendedName>
        <fullName evidence="4">histidine kinase</fullName>
        <ecNumber evidence="4">2.7.13.3</ecNumber>
    </recommendedName>
</protein>
<feature type="transmembrane region" description="Helical" evidence="15">
    <location>
        <begin position="163"/>
        <end position="185"/>
    </location>
</feature>
<keyword evidence="14 15" id="KW-0472">Membrane</keyword>
<dbReference type="EC" id="2.7.13.3" evidence="4"/>
<keyword evidence="8 15" id="KW-0812">Transmembrane</keyword>
<evidence type="ECO:0000256" key="5">
    <source>
        <dbReference type="ARBA" id="ARBA00022475"/>
    </source>
</evidence>
<evidence type="ECO:0000256" key="1">
    <source>
        <dbReference type="ARBA" id="ARBA00000085"/>
    </source>
</evidence>
<evidence type="ECO:0000256" key="15">
    <source>
        <dbReference type="SAM" id="Phobius"/>
    </source>
</evidence>
<evidence type="ECO:0000259" key="17">
    <source>
        <dbReference type="PROSITE" id="PS50885"/>
    </source>
</evidence>
<dbReference type="PRINTS" id="PR00344">
    <property type="entry name" value="BCTRLSENSOR"/>
</dbReference>
<dbReference type="OrthoDB" id="9786919at2"/>
<evidence type="ECO:0000259" key="16">
    <source>
        <dbReference type="PROSITE" id="PS50109"/>
    </source>
</evidence>
<evidence type="ECO:0000256" key="9">
    <source>
        <dbReference type="ARBA" id="ARBA00022741"/>
    </source>
</evidence>
<keyword evidence="7" id="KW-0808">Transferase</keyword>
<evidence type="ECO:0000256" key="12">
    <source>
        <dbReference type="ARBA" id="ARBA00022989"/>
    </source>
</evidence>
<dbReference type="Gene3D" id="6.10.340.10">
    <property type="match status" value="1"/>
</dbReference>
<feature type="domain" description="HAMP" evidence="17">
    <location>
        <begin position="186"/>
        <end position="239"/>
    </location>
</feature>
<accession>U5E3M6</accession>
<organism evidence="18 19">
    <name type="scientific">Nocardia asteroides NBRC 15531</name>
    <dbReference type="NCBI Taxonomy" id="1110697"/>
    <lineage>
        <taxon>Bacteria</taxon>
        <taxon>Bacillati</taxon>
        <taxon>Actinomycetota</taxon>
        <taxon>Actinomycetes</taxon>
        <taxon>Mycobacteriales</taxon>
        <taxon>Nocardiaceae</taxon>
        <taxon>Nocardia</taxon>
    </lineage>
</organism>
<evidence type="ECO:0000256" key="10">
    <source>
        <dbReference type="ARBA" id="ARBA00022777"/>
    </source>
</evidence>
<dbReference type="Pfam" id="PF00672">
    <property type="entry name" value="HAMP"/>
    <property type="match status" value="1"/>
</dbReference>
<feature type="transmembrane region" description="Helical" evidence="15">
    <location>
        <begin position="20"/>
        <end position="39"/>
    </location>
</feature>
<dbReference type="eggNOG" id="COG5002">
    <property type="taxonomic scope" value="Bacteria"/>
</dbReference>
<evidence type="ECO:0000256" key="8">
    <source>
        <dbReference type="ARBA" id="ARBA00022692"/>
    </source>
</evidence>
<dbReference type="CDD" id="cd06225">
    <property type="entry name" value="HAMP"/>
    <property type="match status" value="1"/>
</dbReference>
<feature type="domain" description="Histidine kinase" evidence="16">
    <location>
        <begin position="261"/>
        <end position="479"/>
    </location>
</feature>
<dbReference type="Gene3D" id="1.10.287.130">
    <property type="match status" value="1"/>
</dbReference>
<dbReference type="SMART" id="SM00388">
    <property type="entry name" value="HisKA"/>
    <property type="match status" value="1"/>
</dbReference>
<dbReference type="SMART" id="SM00387">
    <property type="entry name" value="HATPase_c"/>
    <property type="match status" value="1"/>
</dbReference>
<evidence type="ECO:0000256" key="3">
    <source>
        <dbReference type="ARBA" id="ARBA00004314"/>
    </source>
</evidence>
<evidence type="ECO:0000256" key="11">
    <source>
        <dbReference type="ARBA" id="ARBA00022840"/>
    </source>
</evidence>
<keyword evidence="6" id="KW-0597">Phosphoprotein</keyword>
<dbReference type="Gene3D" id="3.30.565.10">
    <property type="entry name" value="Histidine kinase-like ATPase, C-terminal domain"/>
    <property type="match status" value="1"/>
</dbReference>